<organism evidence="2 3">
    <name type="scientific">Tsukamurella sputi</name>
    <dbReference type="NCBI Taxonomy" id="2591848"/>
    <lineage>
        <taxon>Bacteria</taxon>
        <taxon>Bacillati</taxon>
        <taxon>Actinomycetota</taxon>
        <taxon>Actinomycetes</taxon>
        <taxon>Mycobacteriales</taxon>
        <taxon>Tsukamurellaceae</taxon>
        <taxon>Tsukamurella</taxon>
    </lineage>
</organism>
<feature type="transmembrane region" description="Helical" evidence="1">
    <location>
        <begin position="39"/>
        <end position="58"/>
    </location>
</feature>
<dbReference type="InterPro" id="IPR047958">
    <property type="entry name" value="B-4DMT-like"/>
</dbReference>
<gene>
    <name evidence="2" type="ORF">FK268_02915</name>
</gene>
<evidence type="ECO:0000256" key="1">
    <source>
        <dbReference type="SAM" id="Phobius"/>
    </source>
</evidence>
<evidence type="ECO:0000313" key="2">
    <source>
        <dbReference type="EMBL" id="TWS26210.1"/>
    </source>
</evidence>
<evidence type="ECO:0000313" key="3">
    <source>
        <dbReference type="Proteomes" id="UP000319792"/>
    </source>
</evidence>
<dbReference type="OrthoDB" id="4375786at2"/>
<dbReference type="RefSeq" id="WP_146430920.1">
    <property type="nucleotide sequence ID" value="NZ_VIGV01000001.1"/>
</dbReference>
<keyword evidence="3" id="KW-1185">Reference proteome</keyword>
<reference evidence="2 3" key="2">
    <citation type="submission" date="2019-08" db="EMBL/GenBank/DDBJ databases">
        <title>Tsukamurella conjunctivitidis sp. nov., Tsukamurella assacharolytica sp. nov. and Tsukamurella sputae sp. nov. isolated from patients with conjunctivitis, bacteraemia (lymphoma) and respiratory infection (sputum) in Hong Kong.</title>
        <authorList>
            <person name="Fok K.M.N."/>
            <person name="Fong J.Y.H."/>
        </authorList>
    </citation>
    <scope>NUCLEOTIDE SEQUENCE [LARGE SCALE GENOMIC DNA]</scope>
    <source>
        <strain evidence="2 3">HKU70</strain>
    </source>
</reference>
<dbReference type="AlphaFoldDB" id="A0A5C5RUU7"/>
<keyword evidence="1" id="KW-1133">Transmembrane helix</keyword>
<feature type="transmembrane region" description="Helical" evidence="1">
    <location>
        <begin position="79"/>
        <end position="99"/>
    </location>
</feature>
<feature type="transmembrane region" description="Helical" evidence="1">
    <location>
        <begin position="111"/>
        <end position="132"/>
    </location>
</feature>
<dbReference type="Proteomes" id="UP000319792">
    <property type="component" value="Unassembled WGS sequence"/>
</dbReference>
<comment type="caution">
    <text evidence="2">The sequence shown here is derived from an EMBL/GenBank/DDBJ whole genome shotgun (WGS) entry which is preliminary data.</text>
</comment>
<keyword evidence="1" id="KW-0472">Membrane</keyword>
<name>A0A5C5RUU7_9ACTN</name>
<accession>A0A5C5RUU7</accession>
<proteinExistence type="predicted"/>
<keyword evidence="1" id="KW-0812">Transmembrane</keyword>
<dbReference type="NCBIfam" id="NF037996">
    <property type="entry name" value="B-4DMT"/>
    <property type="match status" value="1"/>
</dbReference>
<protein>
    <submittedName>
        <fullName evidence="2">Uncharacterized protein</fullName>
    </submittedName>
</protein>
<sequence length="144" mass="14814">MKPWLIRGLALAAVQVVVRSALAWGIVAFPTQGTAQRFAAVAVVMAVAIVFGGYDGLTDARANPVAEQGIDLVGRWFKAALFAGVVSGAVCWAVGTWLLPGIGQGSLPFELVIGACFTALLIVIPASLGTVVGRRLAAKRPATA</sequence>
<reference evidence="2 3" key="1">
    <citation type="submission" date="2019-06" db="EMBL/GenBank/DDBJ databases">
        <authorList>
            <person name="Teng J.L.L."/>
            <person name="Lee H.H."/>
            <person name="Lau S.K.P."/>
            <person name="Woo P.C.Y."/>
        </authorList>
    </citation>
    <scope>NUCLEOTIDE SEQUENCE [LARGE SCALE GENOMIC DNA]</scope>
    <source>
        <strain evidence="2 3">HKU70</strain>
    </source>
</reference>
<dbReference type="EMBL" id="VIGV01000001">
    <property type="protein sequence ID" value="TWS26210.1"/>
    <property type="molecule type" value="Genomic_DNA"/>
</dbReference>